<dbReference type="AlphaFoldDB" id="A0AAE3VL87"/>
<organism evidence="3 4">
    <name type="scientific">Amorphus orientalis</name>
    <dbReference type="NCBI Taxonomy" id="649198"/>
    <lineage>
        <taxon>Bacteria</taxon>
        <taxon>Pseudomonadati</taxon>
        <taxon>Pseudomonadota</taxon>
        <taxon>Alphaproteobacteria</taxon>
        <taxon>Hyphomicrobiales</taxon>
        <taxon>Amorphaceae</taxon>
        <taxon>Amorphus</taxon>
    </lineage>
</organism>
<comment type="caution">
    <text evidence="3">The sequence shown here is derived from an EMBL/GenBank/DDBJ whole genome shotgun (WGS) entry which is preliminary data.</text>
</comment>
<sequence length="253" mass="26962">MSHTSPPPSRLPRSFGEAIALLRTRFGWNEFVMLAALFVVAAGLWGFAEIVDEVLEGESHEFDEAIMLALRTAGDTADPIGPPALEIAMRDITALGSFPVLFLIGAIAVGYLVVLRSYASALLVIVSLVGGSALNTVLKQAFARPRPDLVAHLVDVHTLSLPSGHAMLSTVTYLTIGALLARVQPNRLLKIYTVAVAVALALLVGISRVYLGVHWPTDVLSGWCLGAAWAMACWLVARFVGRLRSPSSAAPRA</sequence>
<keyword evidence="4" id="KW-1185">Reference proteome</keyword>
<dbReference type="SMART" id="SM00014">
    <property type="entry name" value="acidPPc"/>
    <property type="match status" value="1"/>
</dbReference>
<dbReference type="PANTHER" id="PTHR14969">
    <property type="entry name" value="SPHINGOSINE-1-PHOSPHATE PHOSPHOHYDROLASE"/>
    <property type="match status" value="1"/>
</dbReference>
<feature type="transmembrane region" description="Helical" evidence="1">
    <location>
        <begin position="92"/>
        <end position="114"/>
    </location>
</feature>
<keyword evidence="1" id="KW-0812">Transmembrane</keyword>
<gene>
    <name evidence="3" type="ORF">J2S73_000553</name>
</gene>
<feature type="transmembrane region" description="Helical" evidence="1">
    <location>
        <begin position="31"/>
        <end position="48"/>
    </location>
</feature>
<feature type="domain" description="Phosphatidic acid phosphatase type 2/haloperoxidase" evidence="2">
    <location>
        <begin position="122"/>
        <end position="234"/>
    </location>
</feature>
<proteinExistence type="predicted"/>
<dbReference type="CDD" id="cd03392">
    <property type="entry name" value="PAP2_like_2"/>
    <property type="match status" value="1"/>
</dbReference>
<dbReference type="EMBL" id="JAUSUL010000001">
    <property type="protein sequence ID" value="MDQ0314116.1"/>
    <property type="molecule type" value="Genomic_DNA"/>
</dbReference>
<dbReference type="GO" id="GO:0050380">
    <property type="term" value="F:undecaprenyl-diphosphatase activity"/>
    <property type="evidence" value="ECO:0007669"/>
    <property type="project" value="UniProtKB-EC"/>
</dbReference>
<reference evidence="3" key="1">
    <citation type="submission" date="2023-07" db="EMBL/GenBank/DDBJ databases">
        <title>Genomic Encyclopedia of Type Strains, Phase IV (KMG-IV): sequencing the most valuable type-strain genomes for metagenomic binning, comparative biology and taxonomic classification.</title>
        <authorList>
            <person name="Goeker M."/>
        </authorList>
    </citation>
    <scope>NUCLEOTIDE SEQUENCE</scope>
    <source>
        <strain evidence="3">DSM 21202</strain>
    </source>
</reference>
<evidence type="ECO:0000313" key="4">
    <source>
        <dbReference type="Proteomes" id="UP001229244"/>
    </source>
</evidence>
<dbReference type="Proteomes" id="UP001229244">
    <property type="component" value="Unassembled WGS sequence"/>
</dbReference>
<dbReference type="Gene3D" id="1.20.144.10">
    <property type="entry name" value="Phosphatidic acid phosphatase type 2/haloperoxidase"/>
    <property type="match status" value="2"/>
</dbReference>
<name>A0AAE3VL87_9HYPH</name>
<feature type="transmembrane region" description="Helical" evidence="1">
    <location>
        <begin position="219"/>
        <end position="237"/>
    </location>
</feature>
<protein>
    <submittedName>
        <fullName evidence="3">Undecaprenyl-diphosphatase</fullName>
        <ecNumber evidence="3">3.6.1.27</ecNumber>
    </submittedName>
</protein>
<keyword evidence="1" id="KW-1133">Transmembrane helix</keyword>
<keyword evidence="1" id="KW-0472">Membrane</keyword>
<evidence type="ECO:0000259" key="2">
    <source>
        <dbReference type="SMART" id="SM00014"/>
    </source>
</evidence>
<feature type="transmembrane region" description="Helical" evidence="1">
    <location>
        <begin position="121"/>
        <end position="142"/>
    </location>
</feature>
<dbReference type="RefSeq" id="WP_306883900.1">
    <property type="nucleotide sequence ID" value="NZ_JAUSUL010000001.1"/>
</dbReference>
<feature type="transmembrane region" description="Helical" evidence="1">
    <location>
        <begin position="192"/>
        <end position="213"/>
    </location>
</feature>
<accession>A0AAE3VL87</accession>
<dbReference type="InterPro" id="IPR036938">
    <property type="entry name" value="PAP2/HPO_sf"/>
</dbReference>
<dbReference type="SUPFAM" id="SSF48317">
    <property type="entry name" value="Acid phosphatase/Vanadium-dependent haloperoxidase"/>
    <property type="match status" value="1"/>
</dbReference>
<dbReference type="InterPro" id="IPR000326">
    <property type="entry name" value="PAP2/HPO"/>
</dbReference>
<dbReference type="PANTHER" id="PTHR14969:SF13">
    <property type="entry name" value="AT30094P"/>
    <property type="match status" value="1"/>
</dbReference>
<evidence type="ECO:0000313" key="3">
    <source>
        <dbReference type="EMBL" id="MDQ0314116.1"/>
    </source>
</evidence>
<dbReference type="EC" id="3.6.1.27" evidence="3"/>
<keyword evidence="3" id="KW-0378">Hydrolase</keyword>
<evidence type="ECO:0000256" key="1">
    <source>
        <dbReference type="SAM" id="Phobius"/>
    </source>
</evidence>
<dbReference type="Pfam" id="PF01569">
    <property type="entry name" value="PAP2"/>
    <property type="match status" value="1"/>
</dbReference>
<feature type="transmembrane region" description="Helical" evidence="1">
    <location>
        <begin position="162"/>
        <end position="180"/>
    </location>
</feature>